<dbReference type="EC" id="1.-.-.-" evidence="4"/>
<dbReference type="PRINTS" id="PR00081">
    <property type="entry name" value="GDHRDH"/>
</dbReference>
<evidence type="ECO:0000256" key="1">
    <source>
        <dbReference type="ARBA" id="ARBA00006484"/>
    </source>
</evidence>
<dbReference type="PANTHER" id="PTHR44196">
    <property type="entry name" value="DEHYDROGENASE/REDUCTASE SDR FAMILY MEMBER 7B"/>
    <property type="match status" value="1"/>
</dbReference>
<dbReference type="Proteomes" id="UP001595880">
    <property type="component" value="Unassembled WGS sequence"/>
</dbReference>
<dbReference type="InterPro" id="IPR036291">
    <property type="entry name" value="NAD(P)-bd_dom_sf"/>
</dbReference>
<evidence type="ECO:0000313" key="4">
    <source>
        <dbReference type="EMBL" id="MFC4388600.1"/>
    </source>
</evidence>
<name>A0ABV8VZY7_9BACI</name>
<dbReference type="PIRSF" id="PIRSF000126">
    <property type="entry name" value="11-beta-HSD1"/>
    <property type="match status" value="1"/>
</dbReference>
<dbReference type="SUPFAM" id="SSF51735">
    <property type="entry name" value="NAD(P)-binding Rossmann-fold domains"/>
    <property type="match status" value="1"/>
</dbReference>
<accession>A0ABV8VZY7</accession>
<evidence type="ECO:0000256" key="3">
    <source>
        <dbReference type="RuleBase" id="RU000363"/>
    </source>
</evidence>
<gene>
    <name evidence="4" type="ORF">ACFOZ1_12415</name>
</gene>
<comment type="caution">
    <text evidence="4">The sequence shown here is derived from an EMBL/GenBank/DDBJ whole genome shotgun (WGS) entry which is preliminary data.</text>
</comment>
<dbReference type="InterPro" id="IPR020904">
    <property type="entry name" value="Sc_DH/Rdtase_CS"/>
</dbReference>
<keyword evidence="5" id="KW-1185">Reference proteome</keyword>
<organism evidence="4 5">
    <name type="scientific">Gracilibacillus marinus</name>
    <dbReference type="NCBI Taxonomy" id="630535"/>
    <lineage>
        <taxon>Bacteria</taxon>
        <taxon>Bacillati</taxon>
        <taxon>Bacillota</taxon>
        <taxon>Bacilli</taxon>
        <taxon>Bacillales</taxon>
        <taxon>Bacillaceae</taxon>
        <taxon>Gracilibacillus</taxon>
    </lineage>
</organism>
<dbReference type="Pfam" id="PF00106">
    <property type="entry name" value="adh_short"/>
    <property type="match status" value="1"/>
</dbReference>
<dbReference type="PRINTS" id="PR00080">
    <property type="entry name" value="SDRFAMILY"/>
</dbReference>
<dbReference type="RefSeq" id="WP_390199732.1">
    <property type="nucleotide sequence ID" value="NZ_JBHSDV010000003.1"/>
</dbReference>
<dbReference type="PANTHER" id="PTHR44196:SF1">
    <property type="entry name" value="DEHYDROGENASE_REDUCTASE SDR FAMILY MEMBER 7B"/>
    <property type="match status" value="1"/>
</dbReference>
<reference evidence="5" key="1">
    <citation type="journal article" date="2019" name="Int. J. Syst. Evol. Microbiol.">
        <title>The Global Catalogue of Microorganisms (GCM) 10K type strain sequencing project: providing services to taxonomists for standard genome sequencing and annotation.</title>
        <authorList>
            <consortium name="The Broad Institute Genomics Platform"/>
            <consortium name="The Broad Institute Genome Sequencing Center for Infectious Disease"/>
            <person name="Wu L."/>
            <person name="Ma J."/>
        </authorList>
    </citation>
    <scope>NUCLEOTIDE SEQUENCE [LARGE SCALE GENOMIC DNA]</scope>
    <source>
        <strain evidence="5">KACC 14058</strain>
    </source>
</reference>
<protein>
    <submittedName>
        <fullName evidence="4">SDR family NAD(P)-dependent oxidoreductase</fullName>
        <ecNumber evidence="4">1.-.-.-</ecNumber>
    </submittedName>
</protein>
<evidence type="ECO:0000313" key="5">
    <source>
        <dbReference type="Proteomes" id="UP001595880"/>
    </source>
</evidence>
<keyword evidence="2 4" id="KW-0560">Oxidoreductase</keyword>
<proteinExistence type="inferred from homology"/>
<dbReference type="GO" id="GO:0016491">
    <property type="term" value="F:oxidoreductase activity"/>
    <property type="evidence" value="ECO:0007669"/>
    <property type="project" value="UniProtKB-KW"/>
</dbReference>
<sequence length="263" mass="29605">MNILQNKIILVTGASSGIGRSIVMKLAEKGAIPIMIARSSDKLEEIKQQINSLYGMESYYYVVDMLDQNKYESILDNIKISHPTIDGIINNAGFGKFEKLEQMDFNTSKNMIHLNLQSLIYTTYTLLPILKKQPNAHIVNIGSQAGKLATPKSAVYSATKAAVISFSNALRLELIEDNVYVTSVNIGPVKTEFFEHADPTGNYSRNIEKYMLDPDKLAKKIVGSLFTRKREINLPQWMQFGAICYQLAPNTMEKLLKKQFSKK</sequence>
<dbReference type="InterPro" id="IPR002347">
    <property type="entry name" value="SDR_fam"/>
</dbReference>
<dbReference type="Gene3D" id="3.40.50.720">
    <property type="entry name" value="NAD(P)-binding Rossmann-like Domain"/>
    <property type="match status" value="1"/>
</dbReference>
<dbReference type="PROSITE" id="PS00061">
    <property type="entry name" value="ADH_SHORT"/>
    <property type="match status" value="1"/>
</dbReference>
<evidence type="ECO:0000256" key="2">
    <source>
        <dbReference type="ARBA" id="ARBA00023002"/>
    </source>
</evidence>
<comment type="similarity">
    <text evidence="1 3">Belongs to the short-chain dehydrogenases/reductases (SDR) family.</text>
</comment>
<dbReference type="EMBL" id="JBHSDV010000003">
    <property type="protein sequence ID" value="MFC4388600.1"/>
    <property type="molecule type" value="Genomic_DNA"/>
</dbReference>